<dbReference type="PROSITE" id="PS50011">
    <property type="entry name" value="PROTEIN_KINASE_DOM"/>
    <property type="match status" value="1"/>
</dbReference>
<comment type="caution">
    <text evidence="2">The sequence shown here is derived from an EMBL/GenBank/DDBJ whole genome shotgun (WGS) entry which is preliminary data.</text>
</comment>
<evidence type="ECO:0000313" key="3">
    <source>
        <dbReference type="Proteomes" id="UP000266861"/>
    </source>
</evidence>
<dbReference type="InterPro" id="IPR001245">
    <property type="entry name" value="Ser-Thr/Tyr_kinase_cat_dom"/>
</dbReference>
<dbReference type="PRINTS" id="PR00109">
    <property type="entry name" value="TYRKINASE"/>
</dbReference>
<dbReference type="SUPFAM" id="SSF56112">
    <property type="entry name" value="Protein kinase-like (PK-like)"/>
    <property type="match status" value="1"/>
</dbReference>
<dbReference type="STRING" id="1348612.A0A397IGL6"/>
<protein>
    <recommendedName>
        <fullName evidence="1">Protein kinase domain-containing protein</fullName>
    </recommendedName>
</protein>
<dbReference type="Proteomes" id="UP000266861">
    <property type="component" value="Unassembled WGS sequence"/>
</dbReference>
<reference evidence="2 3" key="1">
    <citation type="submission" date="2018-08" db="EMBL/GenBank/DDBJ databases">
        <title>Genome and evolution of the arbuscular mycorrhizal fungus Diversispora epigaea (formerly Glomus versiforme) and its bacterial endosymbionts.</title>
        <authorList>
            <person name="Sun X."/>
            <person name="Fei Z."/>
            <person name="Harrison M."/>
        </authorList>
    </citation>
    <scope>NUCLEOTIDE SEQUENCE [LARGE SCALE GENOMIC DNA]</scope>
    <source>
        <strain evidence="2 3">IT104</strain>
    </source>
</reference>
<proteinExistence type="predicted"/>
<dbReference type="InterPro" id="IPR051681">
    <property type="entry name" value="Ser/Thr_Kinases-Pseudokinases"/>
</dbReference>
<dbReference type="GO" id="GO:0005524">
    <property type="term" value="F:ATP binding"/>
    <property type="evidence" value="ECO:0007669"/>
    <property type="project" value="InterPro"/>
</dbReference>
<feature type="domain" description="Protein kinase" evidence="1">
    <location>
        <begin position="25"/>
        <end position="277"/>
    </location>
</feature>
<dbReference type="Pfam" id="PF07714">
    <property type="entry name" value="PK_Tyr_Ser-Thr"/>
    <property type="match status" value="1"/>
</dbReference>
<keyword evidence="3" id="KW-1185">Reference proteome</keyword>
<evidence type="ECO:0000313" key="2">
    <source>
        <dbReference type="EMBL" id="RHZ75071.1"/>
    </source>
</evidence>
<name>A0A397IGL6_9GLOM</name>
<dbReference type="PANTHER" id="PTHR44329">
    <property type="entry name" value="SERINE/THREONINE-PROTEIN KINASE TNNI3K-RELATED"/>
    <property type="match status" value="1"/>
</dbReference>
<dbReference type="PANTHER" id="PTHR44329:SF293">
    <property type="entry name" value="MITOGEN-ACTIVATED PROTEIN KINASE KINASE KINASE"/>
    <property type="match status" value="1"/>
</dbReference>
<sequence>MSSKKVSFESALKNNYIRKFDYTKFENKERIASGGFGTVYRANSLNLRKLVALKCLHEDDESFYEKFVKELTNTLAVNNHDNIINFYGVSIDPSTETYYLVLQYAKDGDLRTYLQNNFNKLDWKIKIKMAKDITSGLYCIHEENIVHRDLHSKNILVHEGSLLITDLGLSQPLDTNSNSFKGGMLVYSDPGYLRNPLIYKRSKASDIYSLGVLLWEISSGRPPSLEIIKIVINGEREVPINGTPEDYITIYSNAWKDDPDQRPTIKNIFDSLENIKLENIYNDPNDNQEAYFNNQSRASVDVLSKDSVSQASMDEFSKDSVSFSSSFTTSNLGEVTEVSQVSIENIKDHVSDQTLTDLENLEITGIDNSNIHENNSSILYIS</sequence>
<dbReference type="InterPro" id="IPR000719">
    <property type="entry name" value="Prot_kinase_dom"/>
</dbReference>
<gene>
    <name evidence="2" type="ORF">Glove_217g139</name>
</gene>
<organism evidence="2 3">
    <name type="scientific">Diversispora epigaea</name>
    <dbReference type="NCBI Taxonomy" id="1348612"/>
    <lineage>
        <taxon>Eukaryota</taxon>
        <taxon>Fungi</taxon>
        <taxon>Fungi incertae sedis</taxon>
        <taxon>Mucoromycota</taxon>
        <taxon>Glomeromycotina</taxon>
        <taxon>Glomeromycetes</taxon>
        <taxon>Diversisporales</taxon>
        <taxon>Diversisporaceae</taxon>
        <taxon>Diversispora</taxon>
    </lineage>
</organism>
<accession>A0A397IGL6</accession>
<dbReference type="InterPro" id="IPR011009">
    <property type="entry name" value="Kinase-like_dom_sf"/>
</dbReference>
<dbReference type="OrthoDB" id="10261027at2759"/>
<dbReference type="Gene3D" id="1.10.510.10">
    <property type="entry name" value="Transferase(Phosphotransferase) domain 1"/>
    <property type="match status" value="1"/>
</dbReference>
<evidence type="ECO:0000259" key="1">
    <source>
        <dbReference type="PROSITE" id="PS50011"/>
    </source>
</evidence>
<dbReference type="GO" id="GO:0004674">
    <property type="term" value="F:protein serine/threonine kinase activity"/>
    <property type="evidence" value="ECO:0007669"/>
    <property type="project" value="TreeGrafter"/>
</dbReference>
<dbReference type="EMBL" id="PQFF01000202">
    <property type="protein sequence ID" value="RHZ75071.1"/>
    <property type="molecule type" value="Genomic_DNA"/>
</dbReference>
<dbReference type="AlphaFoldDB" id="A0A397IGL6"/>